<reference evidence="1" key="1">
    <citation type="submission" date="2020-02" db="EMBL/GenBank/DDBJ databases">
        <title>Draft genome sequence of Candidatus Afipia apatlaquensis IBT-C3, a potential strain for decolorization of textile dyes.</title>
        <authorList>
            <person name="Sanchez-Reyes A."/>
            <person name="Breton-Deval L."/>
            <person name="Mangelson H."/>
            <person name="Sanchez-Flores A."/>
        </authorList>
    </citation>
    <scope>NUCLEOTIDE SEQUENCE [LARGE SCALE GENOMIC DNA]</scope>
    <source>
        <strain evidence="1">IBT-C3</strain>
    </source>
</reference>
<protein>
    <submittedName>
        <fullName evidence="1">Uncharacterized protein</fullName>
    </submittedName>
</protein>
<proteinExistence type="predicted"/>
<gene>
    <name evidence="1" type="ORF">G4V63_21715</name>
</gene>
<name>A0A7C9VI49_9BRAD</name>
<accession>A0A7C9VI49</accession>
<dbReference type="EMBL" id="JAAMRR010001108">
    <property type="protein sequence ID" value="NGX97726.1"/>
    <property type="molecule type" value="Genomic_DNA"/>
</dbReference>
<organism evidence="1 2">
    <name type="scientific">Candidatus Afipia apatlaquensis</name>
    <dbReference type="NCBI Taxonomy" id="2712852"/>
    <lineage>
        <taxon>Bacteria</taxon>
        <taxon>Pseudomonadati</taxon>
        <taxon>Pseudomonadota</taxon>
        <taxon>Alphaproteobacteria</taxon>
        <taxon>Hyphomicrobiales</taxon>
        <taxon>Nitrobacteraceae</taxon>
        <taxon>Afipia</taxon>
    </lineage>
</organism>
<comment type="caution">
    <text evidence="1">The sequence shown here is derived from an EMBL/GenBank/DDBJ whole genome shotgun (WGS) entry which is preliminary data.</text>
</comment>
<evidence type="ECO:0000313" key="1">
    <source>
        <dbReference type="EMBL" id="NGX97726.1"/>
    </source>
</evidence>
<sequence>MAGWMVTVAVVRENDELGHEMYAVAIDDPAQAAQFALKVANSDAAVVDGEIDEASIKSIGLKPGDLMKVLDETSDPLTSNMRRH</sequence>
<dbReference type="AlphaFoldDB" id="A0A7C9VI49"/>
<dbReference type="Proteomes" id="UP000480266">
    <property type="component" value="Unassembled WGS sequence"/>
</dbReference>
<keyword evidence="2" id="KW-1185">Reference proteome</keyword>
<evidence type="ECO:0000313" key="2">
    <source>
        <dbReference type="Proteomes" id="UP000480266"/>
    </source>
</evidence>